<organism evidence="2 3">
    <name type="scientific">Triangularia verruculosa</name>
    <dbReference type="NCBI Taxonomy" id="2587418"/>
    <lineage>
        <taxon>Eukaryota</taxon>
        <taxon>Fungi</taxon>
        <taxon>Dikarya</taxon>
        <taxon>Ascomycota</taxon>
        <taxon>Pezizomycotina</taxon>
        <taxon>Sordariomycetes</taxon>
        <taxon>Sordariomycetidae</taxon>
        <taxon>Sordariales</taxon>
        <taxon>Podosporaceae</taxon>
        <taxon>Triangularia</taxon>
    </lineage>
</organism>
<reference evidence="2" key="1">
    <citation type="journal article" date="2023" name="Mol. Phylogenet. Evol.">
        <title>Genome-scale phylogeny and comparative genomics of the fungal order Sordariales.</title>
        <authorList>
            <person name="Hensen N."/>
            <person name="Bonometti L."/>
            <person name="Westerberg I."/>
            <person name="Brannstrom I.O."/>
            <person name="Guillou S."/>
            <person name="Cros-Aarteil S."/>
            <person name="Calhoun S."/>
            <person name="Haridas S."/>
            <person name="Kuo A."/>
            <person name="Mondo S."/>
            <person name="Pangilinan J."/>
            <person name="Riley R."/>
            <person name="LaButti K."/>
            <person name="Andreopoulos B."/>
            <person name="Lipzen A."/>
            <person name="Chen C."/>
            <person name="Yan M."/>
            <person name="Daum C."/>
            <person name="Ng V."/>
            <person name="Clum A."/>
            <person name="Steindorff A."/>
            <person name="Ohm R.A."/>
            <person name="Martin F."/>
            <person name="Silar P."/>
            <person name="Natvig D.O."/>
            <person name="Lalanne C."/>
            <person name="Gautier V."/>
            <person name="Ament-Velasquez S.L."/>
            <person name="Kruys A."/>
            <person name="Hutchinson M.I."/>
            <person name="Powell A.J."/>
            <person name="Barry K."/>
            <person name="Miller A.N."/>
            <person name="Grigoriev I.V."/>
            <person name="Debuchy R."/>
            <person name="Gladieux P."/>
            <person name="Hiltunen Thoren M."/>
            <person name="Johannesson H."/>
        </authorList>
    </citation>
    <scope>NUCLEOTIDE SEQUENCE</scope>
    <source>
        <strain evidence="2">CBS 315.58</strain>
    </source>
</reference>
<feature type="compositionally biased region" description="Polar residues" evidence="1">
    <location>
        <begin position="404"/>
        <end position="424"/>
    </location>
</feature>
<feature type="compositionally biased region" description="Basic and acidic residues" evidence="1">
    <location>
        <begin position="145"/>
        <end position="158"/>
    </location>
</feature>
<feature type="compositionally biased region" description="Low complexity" evidence="1">
    <location>
        <begin position="513"/>
        <end position="526"/>
    </location>
</feature>
<sequence length="634" mass="67853">MEPVFIVSREEFHDVQMELKRVQNIQHHHSERIRHLERRQADDAALKSVWHSPFPSVLGGTPQHGPVHMPPADFSDIDDEQSQTLLGTLQLDADEEPIRRGAASRANSVRFDESALHGAGFGGHAIRHSNDFGPIRPSSGMGGHQLERSYSHKSDGRHSSAGHSVHSGISGRASSLGLDTNFVIGGRDEDDSPLDIPEPPPVFYVLGSAPSIIRCWITTEWTSEGLLYAVVCTGSQKSTVEYSLLRDLDLVNNIHRDVDGVHRITLPVFLAEARVTQSNSRGGSPASQLPSITANFEVTGLDQQDSPETKKTIRVFIGSHTLRLHSADLLLSQNCMTLYGSDRDKLSIPFVRPEDDAVFKHLTTANLLPGKPKLNAAAPEFVSGDKTSKRSSRTVAEPERPESRSVQNGSEGVLSPATQLSQPVVKSAATTTTSAASESGAESDKQHTEPSMTELSGKDTHAATDPSRREPSLAIRTPWRQTAVGVSDSGTPLSGYQPATRPRSMKVLRPTKASSSTSSSARTGAAYEPAPAPRSGGEQRRKGQSDVQPAIGMNSWGISKRSMSGPALSSLNAETRVSSAASTATITTPTANSHSDTGKITPSLPRTANNPLGSASAFSWIASNKPKTPTAAAD</sequence>
<name>A0AAN6XEY5_9PEZI</name>
<evidence type="ECO:0008006" key="4">
    <source>
        <dbReference type="Google" id="ProtNLM"/>
    </source>
</evidence>
<feature type="compositionally biased region" description="Basic and acidic residues" evidence="1">
    <location>
        <begin position="456"/>
        <end position="471"/>
    </location>
</feature>
<feature type="region of interest" description="Disordered" evidence="1">
    <location>
        <begin position="578"/>
        <end position="611"/>
    </location>
</feature>
<feature type="region of interest" description="Disordered" evidence="1">
    <location>
        <begin position="127"/>
        <end position="172"/>
    </location>
</feature>
<evidence type="ECO:0000313" key="3">
    <source>
        <dbReference type="Proteomes" id="UP001303160"/>
    </source>
</evidence>
<reference evidence="2" key="2">
    <citation type="submission" date="2023-05" db="EMBL/GenBank/DDBJ databases">
        <authorList>
            <consortium name="Lawrence Berkeley National Laboratory"/>
            <person name="Steindorff A."/>
            <person name="Hensen N."/>
            <person name="Bonometti L."/>
            <person name="Westerberg I."/>
            <person name="Brannstrom I.O."/>
            <person name="Guillou S."/>
            <person name="Cros-Aarteil S."/>
            <person name="Calhoun S."/>
            <person name="Haridas S."/>
            <person name="Kuo A."/>
            <person name="Mondo S."/>
            <person name="Pangilinan J."/>
            <person name="Riley R."/>
            <person name="Labutti K."/>
            <person name="Andreopoulos B."/>
            <person name="Lipzen A."/>
            <person name="Chen C."/>
            <person name="Yanf M."/>
            <person name="Daum C."/>
            <person name="Ng V."/>
            <person name="Clum A."/>
            <person name="Ohm R."/>
            <person name="Martin F."/>
            <person name="Silar P."/>
            <person name="Natvig D."/>
            <person name="Lalanne C."/>
            <person name="Gautier V."/>
            <person name="Ament-Velasquez S.L."/>
            <person name="Kruys A."/>
            <person name="Hutchinson M.I."/>
            <person name="Powell A.J."/>
            <person name="Barry K."/>
            <person name="Miller A.N."/>
            <person name="Grigoriev I.V."/>
            <person name="Debuchy R."/>
            <person name="Gladieux P."/>
            <person name="Thoren M.H."/>
            <person name="Johannesson H."/>
        </authorList>
    </citation>
    <scope>NUCLEOTIDE SEQUENCE</scope>
    <source>
        <strain evidence="2">CBS 315.58</strain>
    </source>
</reference>
<dbReference type="Proteomes" id="UP001303160">
    <property type="component" value="Unassembled WGS sequence"/>
</dbReference>
<feature type="compositionally biased region" description="Polar residues" evidence="1">
    <location>
        <begin position="594"/>
        <end position="611"/>
    </location>
</feature>
<comment type="caution">
    <text evidence="2">The sequence shown here is derived from an EMBL/GenBank/DDBJ whole genome shotgun (WGS) entry which is preliminary data.</text>
</comment>
<proteinExistence type="predicted"/>
<keyword evidence="3" id="KW-1185">Reference proteome</keyword>
<evidence type="ECO:0000256" key="1">
    <source>
        <dbReference type="SAM" id="MobiDB-lite"/>
    </source>
</evidence>
<accession>A0AAN6XEY5</accession>
<evidence type="ECO:0000313" key="2">
    <source>
        <dbReference type="EMBL" id="KAK4199031.1"/>
    </source>
</evidence>
<gene>
    <name evidence="2" type="ORF">QBC40DRAFT_86923</name>
</gene>
<feature type="compositionally biased region" description="Low complexity" evidence="1">
    <location>
        <begin position="427"/>
        <end position="440"/>
    </location>
</feature>
<protein>
    <recommendedName>
        <fullName evidence="4">Ubiquitin carboxyl-terminal hydrolase 19</fullName>
    </recommendedName>
</protein>
<dbReference type="AlphaFoldDB" id="A0AAN6XEY5"/>
<feature type="region of interest" description="Disordered" evidence="1">
    <location>
        <begin position="369"/>
        <end position="566"/>
    </location>
</feature>
<feature type="compositionally biased region" description="Low complexity" evidence="1">
    <location>
        <begin position="578"/>
        <end position="593"/>
    </location>
</feature>
<dbReference type="EMBL" id="MU863937">
    <property type="protein sequence ID" value="KAK4199031.1"/>
    <property type="molecule type" value="Genomic_DNA"/>
</dbReference>